<evidence type="ECO:0000256" key="15">
    <source>
        <dbReference type="ARBA" id="ARBA00040439"/>
    </source>
</evidence>
<evidence type="ECO:0000256" key="2">
    <source>
        <dbReference type="ARBA" id="ARBA00007577"/>
    </source>
</evidence>
<keyword evidence="6" id="KW-0547">Nucleotide-binding</keyword>
<dbReference type="OrthoDB" id="6500128at2759"/>
<keyword evidence="4" id="KW-0633">Potassium transport</keyword>
<dbReference type="InterPro" id="IPR017871">
    <property type="entry name" value="ABC_transporter-like_CS"/>
</dbReference>
<evidence type="ECO:0000256" key="18">
    <source>
        <dbReference type="SAM" id="Phobius"/>
    </source>
</evidence>
<comment type="similarity">
    <text evidence="2">Belongs to the ABC transporter superfamily. ABCB family. Multidrug resistance exporter (TC 3.A.1.201) subfamily.</text>
</comment>
<evidence type="ECO:0000313" key="22">
    <source>
        <dbReference type="Proteomes" id="UP000494040"/>
    </source>
</evidence>
<dbReference type="CDD" id="cd18574">
    <property type="entry name" value="ABC_6TM_ABCB8_like"/>
    <property type="match status" value="1"/>
</dbReference>
<dbReference type="KEGG" id="clec:106666896"/>
<keyword evidence="7" id="KW-0999">Mitochondrion inner membrane</keyword>
<dbReference type="PROSITE" id="PS50893">
    <property type="entry name" value="ABC_TRANSPORTER_2"/>
    <property type="match status" value="1"/>
</dbReference>
<dbReference type="Gene3D" id="1.20.1560.10">
    <property type="entry name" value="ABC transporter type 1, transmembrane domain"/>
    <property type="match status" value="1"/>
</dbReference>
<dbReference type="PROSITE" id="PS50929">
    <property type="entry name" value="ABC_TM1F"/>
    <property type="match status" value="1"/>
</dbReference>
<dbReference type="InterPro" id="IPR039421">
    <property type="entry name" value="Type_1_exporter"/>
</dbReference>
<dbReference type="EnsemblMetazoa" id="XM_014394427.2">
    <property type="protein sequence ID" value="XP_014249913.1"/>
    <property type="gene ID" value="LOC106666896"/>
</dbReference>
<evidence type="ECO:0000313" key="21">
    <source>
        <dbReference type="EnsemblMetazoa" id="XP_014249913.1"/>
    </source>
</evidence>
<dbReference type="RefSeq" id="XP_014249913.1">
    <property type="nucleotide sequence ID" value="XM_014394427.2"/>
</dbReference>
<keyword evidence="14 18" id="KW-0472">Membrane</keyword>
<dbReference type="GO" id="GO:0015421">
    <property type="term" value="F:ABC-type oligopeptide transporter activity"/>
    <property type="evidence" value="ECO:0007669"/>
    <property type="project" value="TreeGrafter"/>
</dbReference>
<evidence type="ECO:0000256" key="1">
    <source>
        <dbReference type="ARBA" id="ARBA00004448"/>
    </source>
</evidence>
<evidence type="ECO:0000256" key="8">
    <source>
        <dbReference type="ARBA" id="ARBA00022840"/>
    </source>
</evidence>
<evidence type="ECO:0000259" key="19">
    <source>
        <dbReference type="PROSITE" id="PS50893"/>
    </source>
</evidence>
<dbReference type="Gene3D" id="3.40.50.300">
    <property type="entry name" value="P-loop containing nucleotide triphosphate hydrolases"/>
    <property type="match status" value="1"/>
</dbReference>
<evidence type="ECO:0000256" key="6">
    <source>
        <dbReference type="ARBA" id="ARBA00022741"/>
    </source>
</evidence>
<dbReference type="GO" id="GO:0016887">
    <property type="term" value="F:ATP hydrolysis activity"/>
    <property type="evidence" value="ECO:0007669"/>
    <property type="project" value="InterPro"/>
</dbReference>
<dbReference type="Pfam" id="PF00005">
    <property type="entry name" value="ABC_tran"/>
    <property type="match status" value="1"/>
</dbReference>
<name>A0A8I6RQU3_CIMLE</name>
<dbReference type="InterPro" id="IPR027417">
    <property type="entry name" value="P-loop_NTPase"/>
</dbReference>
<keyword evidence="9" id="KW-0809">Transit peptide</keyword>
<dbReference type="GeneID" id="106666896"/>
<feature type="transmembrane region" description="Helical" evidence="18">
    <location>
        <begin position="236"/>
        <end position="253"/>
    </location>
</feature>
<dbReference type="PROSITE" id="PS00211">
    <property type="entry name" value="ABC_TRANSPORTER_1"/>
    <property type="match status" value="1"/>
</dbReference>
<keyword evidence="8" id="KW-0067">ATP-binding</keyword>
<evidence type="ECO:0000256" key="3">
    <source>
        <dbReference type="ARBA" id="ARBA00022448"/>
    </source>
</evidence>
<reference evidence="21" key="1">
    <citation type="submission" date="2022-01" db="UniProtKB">
        <authorList>
            <consortium name="EnsemblMetazoa"/>
        </authorList>
    </citation>
    <scope>IDENTIFICATION</scope>
</reference>
<dbReference type="PANTHER" id="PTHR43394">
    <property type="entry name" value="ATP-DEPENDENT PERMEASE MDL1, MITOCHONDRIAL"/>
    <property type="match status" value="1"/>
</dbReference>
<keyword evidence="10" id="KW-0630">Potassium</keyword>
<dbReference type="FunFam" id="3.40.50.300:FF:000403">
    <property type="entry name" value="ATP-binding cassette sub-family B member 8, mitochondrial"/>
    <property type="match status" value="1"/>
</dbReference>
<dbReference type="CDD" id="cd03249">
    <property type="entry name" value="ABC_MTABC3_MDL1_MDL2"/>
    <property type="match status" value="1"/>
</dbReference>
<dbReference type="InterPro" id="IPR003439">
    <property type="entry name" value="ABC_transporter-like_ATP-bd"/>
</dbReference>
<dbReference type="InterPro" id="IPR011527">
    <property type="entry name" value="ABC1_TM_dom"/>
</dbReference>
<keyword evidence="3" id="KW-0813">Transport</keyword>
<feature type="transmembrane region" description="Helical" evidence="18">
    <location>
        <begin position="106"/>
        <end position="126"/>
    </location>
</feature>
<dbReference type="Pfam" id="PF00664">
    <property type="entry name" value="ABC_membrane"/>
    <property type="match status" value="1"/>
</dbReference>
<evidence type="ECO:0000256" key="13">
    <source>
        <dbReference type="ARBA" id="ARBA00023128"/>
    </source>
</evidence>
<dbReference type="OMA" id="MTWLGER"/>
<dbReference type="InterPro" id="IPR036640">
    <property type="entry name" value="ABC1_TM_sf"/>
</dbReference>
<evidence type="ECO:0000259" key="20">
    <source>
        <dbReference type="PROSITE" id="PS50929"/>
    </source>
</evidence>
<evidence type="ECO:0000256" key="4">
    <source>
        <dbReference type="ARBA" id="ARBA00022538"/>
    </source>
</evidence>
<keyword evidence="22" id="KW-1185">Reference proteome</keyword>
<feature type="domain" description="ABC transmembrane type-1" evidence="20">
    <location>
        <begin position="110"/>
        <end position="400"/>
    </location>
</feature>
<dbReference type="Proteomes" id="UP000494040">
    <property type="component" value="Unassembled WGS sequence"/>
</dbReference>
<feature type="transmembrane region" description="Helical" evidence="18">
    <location>
        <begin position="347"/>
        <end position="365"/>
    </location>
</feature>
<dbReference type="SMART" id="SM00382">
    <property type="entry name" value="AAA"/>
    <property type="match status" value="1"/>
</dbReference>
<feature type="transmembrane region" description="Helical" evidence="18">
    <location>
        <begin position="162"/>
        <end position="187"/>
    </location>
</feature>
<keyword evidence="12" id="KW-0406">Ion transport</keyword>
<evidence type="ECO:0000256" key="12">
    <source>
        <dbReference type="ARBA" id="ARBA00023065"/>
    </source>
</evidence>
<keyword evidence="11 18" id="KW-1133">Transmembrane helix</keyword>
<evidence type="ECO:0000256" key="5">
    <source>
        <dbReference type="ARBA" id="ARBA00022692"/>
    </source>
</evidence>
<evidence type="ECO:0000256" key="9">
    <source>
        <dbReference type="ARBA" id="ARBA00022946"/>
    </source>
</evidence>
<keyword evidence="5 18" id="KW-0812">Transmembrane</keyword>
<feature type="domain" description="ABC transporter" evidence="19">
    <location>
        <begin position="435"/>
        <end position="672"/>
    </location>
</feature>
<dbReference type="PANTHER" id="PTHR43394:SF17">
    <property type="entry name" value="MITOCHONDRIAL POTASSIUM CHANNEL ATP-BINDING SUBUNIT"/>
    <property type="match status" value="1"/>
</dbReference>
<evidence type="ECO:0000256" key="14">
    <source>
        <dbReference type="ARBA" id="ARBA00023136"/>
    </source>
</evidence>
<evidence type="ECO:0000256" key="7">
    <source>
        <dbReference type="ARBA" id="ARBA00022792"/>
    </source>
</evidence>
<protein>
    <recommendedName>
        <fullName evidence="15">Mitochondrial potassium channel ATP-binding subunit</fullName>
    </recommendedName>
    <alternativeName>
        <fullName evidence="17">ATP-binding cassette sub-family B member 8, mitochondrial</fullName>
    </alternativeName>
    <alternativeName>
        <fullName evidence="16">Mitochondrial sulfonylurea-receptor</fullName>
    </alternativeName>
</protein>
<dbReference type="InterPro" id="IPR003593">
    <property type="entry name" value="AAA+_ATPase"/>
</dbReference>
<proteinExistence type="inferred from homology"/>
<dbReference type="GO" id="GO:0090374">
    <property type="term" value="P:oligopeptide export from mitochondrion"/>
    <property type="evidence" value="ECO:0007669"/>
    <property type="project" value="TreeGrafter"/>
</dbReference>
<evidence type="ECO:0000256" key="17">
    <source>
        <dbReference type="ARBA" id="ARBA00042968"/>
    </source>
</evidence>
<evidence type="ECO:0000256" key="11">
    <source>
        <dbReference type="ARBA" id="ARBA00022989"/>
    </source>
</evidence>
<accession>A0A8I6RQU3</accession>
<dbReference type="GO" id="GO:0005524">
    <property type="term" value="F:ATP binding"/>
    <property type="evidence" value="ECO:0007669"/>
    <property type="project" value="UniProtKB-KW"/>
</dbReference>
<sequence length="681" mass="75357">MFRAYINISKNCTFYYKHFLSPVEVTIKRDTQNVTKKLKGWVFKRPTDIKVPVIKSCTLLGIGCSMKLLLFRNVAYCESRANPVIYKEEDTYLNWKTIARLLLEDLLNILIAISAALAVAFLNVQIPLRLGDVINVIAELIKQNDKNFSLAQNLKVPMFKLVILYILQAFGTFVYISVLSSVGEVLAAKMKFKLYSSLIKQDVAFFDTIRSGVIIDCLTSDVQEFKSAFKLCISQGLRSITQIAGCIVSLYIISPKMTLAIVGVVPVIISVGTACGSLLRSMSKKAQKEAMKVASMFEETLTTIRTIKAFANEEFECRKLKVLLTEISHLNSLLGYGIGLFQGATNLFLNGLVLGTLCFGGHLMLQQNLTPGNLMSFLVATQTIQKSFSQISLLFGHIVKGKEAGERVFKFCNIVPTIPCKGGIKINYYSLNPTVEFKDVTFSYPTREKQVILNRLNLYIPAGKTVAVVGTSGNGKSTIAALLERFYDVNSGQVLVAGVDIKKLDPNWLRGELIGIINQEPVLFATTIKENIRYGKPDATDEEVYEAARLANADEFINEFPDGFNTVLGERGVTISGGQKQRIAIARALIKNPSILILDEATSALDSESEKIVQSTLENVCKGKTVLIIAHRLTTVQNADMIVVLKKGKIIEAGTHMELMTKEGMYFKLMQSTKQTDGKSL</sequence>
<feature type="transmembrane region" description="Helical" evidence="18">
    <location>
        <begin position="259"/>
        <end position="279"/>
    </location>
</feature>
<dbReference type="FunFam" id="1.20.1560.10:FF:000016">
    <property type="entry name" value="ATP-binding cassette sub-family B member 8, mitochondrial"/>
    <property type="match status" value="1"/>
</dbReference>
<comment type="subcellular location">
    <subcellularLocation>
        <location evidence="1">Mitochondrion inner membrane</location>
        <topology evidence="1">Multi-pass membrane protein</topology>
    </subcellularLocation>
</comment>
<dbReference type="AlphaFoldDB" id="A0A8I6RQU3"/>
<keyword evidence="13" id="KW-0496">Mitochondrion</keyword>
<dbReference type="SUPFAM" id="SSF52540">
    <property type="entry name" value="P-loop containing nucleoside triphosphate hydrolases"/>
    <property type="match status" value="1"/>
</dbReference>
<dbReference type="GO" id="GO:0005743">
    <property type="term" value="C:mitochondrial inner membrane"/>
    <property type="evidence" value="ECO:0007669"/>
    <property type="project" value="UniProtKB-SubCell"/>
</dbReference>
<dbReference type="GO" id="GO:0006813">
    <property type="term" value="P:potassium ion transport"/>
    <property type="evidence" value="ECO:0007669"/>
    <property type="project" value="UniProtKB-KW"/>
</dbReference>
<organism evidence="21 22">
    <name type="scientific">Cimex lectularius</name>
    <name type="common">Bed bug</name>
    <name type="synonym">Acanthia lectularia</name>
    <dbReference type="NCBI Taxonomy" id="79782"/>
    <lineage>
        <taxon>Eukaryota</taxon>
        <taxon>Metazoa</taxon>
        <taxon>Ecdysozoa</taxon>
        <taxon>Arthropoda</taxon>
        <taxon>Hexapoda</taxon>
        <taxon>Insecta</taxon>
        <taxon>Pterygota</taxon>
        <taxon>Neoptera</taxon>
        <taxon>Paraneoptera</taxon>
        <taxon>Hemiptera</taxon>
        <taxon>Heteroptera</taxon>
        <taxon>Panheteroptera</taxon>
        <taxon>Cimicomorpha</taxon>
        <taxon>Cimicidae</taxon>
        <taxon>Cimex</taxon>
    </lineage>
</organism>
<evidence type="ECO:0000256" key="10">
    <source>
        <dbReference type="ARBA" id="ARBA00022958"/>
    </source>
</evidence>
<dbReference type="SUPFAM" id="SSF90123">
    <property type="entry name" value="ABC transporter transmembrane region"/>
    <property type="match status" value="1"/>
</dbReference>
<evidence type="ECO:0000256" key="16">
    <source>
        <dbReference type="ARBA" id="ARBA00041416"/>
    </source>
</evidence>